<gene>
    <name evidence="10" type="ORF">PBAH0796_LOCUS15131</name>
</gene>
<evidence type="ECO:0000256" key="6">
    <source>
        <dbReference type="ARBA" id="ARBA00023180"/>
    </source>
</evidence>
<dbReference type="InterPro" id="IPR051836">
    <property type="entry name" value="Kremen_rcpt"/>
</dbReference>
<dbReference type="Pfam" id="PF01822">
    <property type="entry name" value="WSC"/>
    <property type="match status" value="1"/>
</dbReference>
<accession>A0A7S0ADX7</accession>
<sequence>MMMRDVARACVVLFLPAVITAYRVQKAAPQQLQLPPLHHESLGTIPMRMYSKDCGRRRPLALNAEASHVAQQRSPGAGMDPDGIQPFQTVLKDGFFMATCAKDYLLSYGDKFGDGKYSYKLGTVMNVSIVHYTSHVAKEDRQPMTHEVCFEFCRTVPNMSNFGITNGRDCYCAPFFKPMESDSSDCDATCEGNPSQICGGKVKSTLFSMHECMDTEANLREVSAKATTALAALEGSLGAVNSSWQGMQDSAAKWLTKFGAAGDPAASDLMKAAKVFAGELEHTAEAKAAIHTALKKGTTEAESLEGKNFLELATASQAEALTSSMEKLVADAEDAAETLDELDALASPSGAEYSAAANATKQYFPLMYFVDKKYAKMPATCTGKPVSKPMVAVSTDECAHACDAQVESCVGFSFIPSPGGASPSICFLFSKLTEVMYYTECRGVGGESMACMAKLNKFEMTSVRPDPSGRCANCLKKATKAERCP</sequence>
<dbReference type="AlphaFoldDB" id="A0A7S0ADX7"/>
<proteinExistence type="predicted"/>
<feature type="signal peptide" evidence="8">
    <location>
        <begin position="1"/>
        <end position="21"/>
    </location>
</feature>
<keyword evidence="3 8" id="KW-0732">Signal</keyword>
<feature type="coiled-coil region" evidence="7">
    <location>
        <begin position="318"/>
        <end position="345"/>
    </location>
</feature>
<keyword evidence="6" id="KW-0325">Glycoprotein</keyword>
<name>A0A7S0ADX7_9DINO</name>
<evidence type="ECO:0000256" key="8">
    <source>
        <dbReference type="SAM" id="SignalP"/>
    </source>
</evidence>
<dbReference type="GO" id="GO:0005886">
    <property type="term" value="C:plasma membrane"/>
    <property type="evidence" value="ECO:0007669"/>
    <property type="project" value="TreeGrafter"/>
</dbReference>
<evidence type="ECO:0000256" key="7">
    <source>
        <dbReference type="SAM" id="Coils"/>
    </source>
</evidence>
<evidence type="ECO:0000256" key="1">
    <source>
        <dbReference type="ARBA" id="ARBA00004167"/>
    </source>
</evidence>
<organism evidence="10">
    <name type="scientific">Pyrodinium bahamense</name>
    <dbReference type="NCBI Taxonomy" id="73915"/>
    <lineage>
        <taxon>Eukaryota</taxon>
        <taxon>Sar</taxon>
        <taxon>Alveolata</taxon>
        <taxon>Dinophyceae</taxon>
        <taxon>Gonyaulacales</taxon>
        <taxon>Pyrocystaceae</taxon>
        <taxon>Pyrodinium</taxon>
    </lineage>
</organism>
<evidence type="ECO:0000256" key="3">
    <source>
        <dbReference type="ARBA" id="ARBA00022729"/>
    </source>
</evidence>
<dbReference type="PANTHER" id="PTHR24269">
    <property type="entry name" value="KREMEN PROTEIN"/>
    <property type="match status" value="1"/>
</dbReference>
<comment type="subcellular location">
    <subcellularLocation>
        <location evidence="1">Membrane</location>
        <topology evidence="1">Single-pass membrane protein</topology>
    </subcellularLocation>
</comment>
<dbReference type="InterPro" id="IPR002889">
    <property type="entry name" value="WSC_carb-bd"/>
</dbReference>
<evidence type="ECO:0000259" key="9">
    <source>
        <dbReference type="PROSITE" id="PS51212"/>
    </source>
</evidence>
<keyword evidence="7" id="KW-0175">Coiled coil</keyword>
<evidence type="ECO:0000313" key="10">
    <source>
        <dbReference type="EMBL" id="CAD8360960.1"/>
    </source>
</evidence>
<reference evidence="10" key="1">
    <citation type="submission" date="2021-01" db="EMBL/GenBank/DDBJ databases">
        <authorList>
            <person name="Corre E."/>
            <person name="Pelletier E."/>
            <person name="Niang G."/>
            <person name="Scheremetjew M."/>
            <person name="Finn R."/>
            <person name="Kale V."/>
            <person name="Holt S."/>
            <person name="Cochrane G."/>
            <person name="Meng A."/>
            <person name="Brown T."/>
            <person name="Cohen L."/>
        </authorList>
    </citation>
    <scope>NUCLEOTIDE SEQUENCE</scope>
    <source>
        <strain evidence="10">Pbaha01</strain>
    </source>
</reference>
<protein>
    <recommendedName>
        <fullName evidence="9">WSC domain-containing protein</fullName>
    </recommendedName>
</protein>
<dbReference type="PROSITE" id="PS51212">
    <property type="entry name" value="WSC"/>
    <property type="match status" value="1"/>
</dbReference>
<dbReference type="PANTHER" id="PTHR24269:SF16">
    <property type="entry name" value="PROTEIN SLG1"/>
    <property type="match status" value="1"/>
</dbReference>
<feature type="domain" description="WSC" evidence="9">
    <location>
        <begin position="101"/>
        <end position="210"/>
    </location>
</feature>
<evidence type="ECO:0000256" key="4">
    <source>
        <dbReference type="ARBA" id="ARBA00022989"/>
    </source>
</evidence>
<keyword evidence="2" id="KW-0812">Transmembrane</keyword>
<keyword evidence="5" id="KW-0472">Membrane</keyword>
<keyword evidence="4" id="KW-1133">Transmembrane helix</keyword>
<evidence type="ECO:0000256" key="5">
    <source>
        <dbReference type="ARBA" id="ARBA00023136"/>
    </source>
</evidence>
<evidence type="ECO:0000256" key="2">
    <source>
        <dbReference type="ARBA" id="ARBA00022692"/>
    </source>
</evidence>
<dbReference type="EMBL" id="HBEG01024892">
    <property type="protein sequence ID" value="CAD8360960.1"/>
    <property type="molecule type" value="Transcribed_RNA"/>
</dbReference>
<feature type="chain" id="PRO_5031453234" description="WSC domain-containing protein" evidence="8">
    <location>
        <begin position="22"/>
        <end position="485"/>
    </location>
</feature>